<dbReference type="SMART" id="SM00388">
    <property type="entry name" value="HisKA"/>
    <property type="match status" value="1"/>
</dbReference>
<dbReference type="InterPro" id="IPR004358">
    <property type="entry name" value="Sig_transdc_His_kin-like_C"/>
</dbReference>
<keyword evidence="4" id="KW-0597">Phosphoprotein</keyword>
<dbReference type="PROSITE" id="PS50109">
    <property type="entry name" value="HIS_KIN"/>
    <property type="match status" value="1"/>
</dbReference>
<comment type="caution">
    <text evidence="12">The sequence shown here is derived from an EMBL/GenBank/DDBJ whole genome shotgun (WGS) entry which is preliminary data.</text>
</comment>
<feature type="coiled-coil region" evidence="10">
    <location>
        <begin position="37"/>
        <end position="64"/>
    </location>
</feature>
<dbReference type="SUPFAM" id="SSF55874">
    <property type="entry name" value="ATPase domain of HSP90 chaperone/DNA topoisomerase II/histidine kinase"/>
    <property type="match status" value="1"/>
</dbReference>
<gene>
    <name evidence="12" type="ORF">GSM42_11900</name>
</gene>
<dbReference type="InterPro" id="IPR036097">
    <property type="entry name" value="HisK_dim/P_sf"/>
</dbReference>
<name>A0A6I4W276_9BACL</name>
<evidence type="ECO:0000256" key="8">
    <source>
        <dbReference type="ARBA" id="ARBA00022840"/>
    </source>
</evidence>
<dbReference type="RefSeq" id="WP_160801760.1">
    <property type="nucleotide sequence ID" value="NZ_WUUL01000007.1"/>
</dbReference>
<organism evidence="12 13">
    <name type="scientific">Shimazuella alba</name>
    <dbReference type="NCBI Taxonomy" id="2690964"/>
    <lineage>
        <taxon>Bacteria</taxon>
        <taxon>Bacillati</taxon>
        <taxon>Bacillota</taxon>
        <taxon>Bacilli</taxon>
        <taxon>Bacillales</taxon>
        <taxon>Thermoactinomycetaceae</taxon>
        <taxon>Shimazuella</taxon>
    </lineage>
</organism>
<evidence type="ECO:0000256" key="7">
    <source>
        <dbReference type="ARBA" id="ARBA00022777"/>
    </source>
</evidence>
<proteinExistence type="predicted"/>
<dbReference type="EMBL" id="WUUL01000007">
    <property type="protein sequence ID" value="MXQ54402.1"/>
    <property type="molecule type" value="Genomic_DNA"/>
</dbReference>
<dbReference type="InterPro" id="IPR036890">
    <property type="entry name" value="HATPase_C_sf"/>
</dbReference>
<dbReference type="Gene3D" id="3.30.565.10">
    <property type="entry name" value="Histidine kinase-like ATPase, C-terminal domain"/>
    <property type="match status" value="1"/>
</dbReference>
<dbReference type="InterPro" id="IPR003594">
    <property type="entry name" value="HATPase_dom"/>
</dbReference>
<dbReference type="Gene3D" id="1.10.287.130">
    <property type="match status" value="1"/>
</dbReference>
<keyword evidence="8" id="KW-0067">ATP-binding</keyword>
<evidence type="ECO:0000259" key="11">
    <source>
        <dbReference type="PROSITE" id="PS50109"/>
    </source>
</evidence>
<dbReference type="GO" id="GO:0000155">
    <property type="term" value="F:phosphorelay sensor kinase activity"/>
    <property type="evidence" value="ECO:0007669"/>
    <property type="project" value="InterPro"/>
</dbReference>
<comment type="catalytic activity">
    <reaction evidence="1">
        <text>ATP + protein L-histidine = ADP + protein N-phospho-L-histidine.</text>
        <dbReference type="EC" id="2.7.13.3"/>
    </reaction>
</comment>
<evidence type="ECO:0000313" key="12">
    <source>
        <dbReference type="EMBL" id="MXQ54402.1"/>
    </source>
</evidence>
<reference evidence="12 13" key="1">
    <citation type="submission" date="2019-12" db="EMBL/GenBank/DDBJ databases">
        <title>Whole-genome analyses of novel actinobacteria.</title>
        <authorList>
            <person name="Sahin N."/>
            <person name="Saygin H."/>
        </authorList>
    </citation>
    <scope>NUCLEOTIDE SEQUENCE [LARGE SCALE GENOMIC DNA]</scope>
    <source>
        <strain evidence="12 13">KC615</strain>
    </source>
</reference>
<feature type="domain" description="Histidine kinase" evidence="11">
    <location>
        <begin position="71"/>
        <end position="288"/>
    </location>
</feature>
<dbReference type="FunFam" id="3.30.565.10:FF:000006">
    <property type="entry name" value="Sensor histidine kinase WalK"/>
    <property type="match status" value="1"/>
</dbReference>
<evidence type="ECO:0000256" key="1">
    <source>
        <dbReference type="ARBA" id="ARBA00000085"/>
    </source>
</evidence>
<dbReference type="GO" id="GO:0005886">
    <property type="term" value="C:plasma membrane"/>
    <property type="evidence" value="ECO:0007669"/>
    <property type="project" value="UniProtKB-SubCell"/>
</dbReference>
<keyword evidence="9" id="KW-0902">Two-component regulatory system</keyword>
<dbReference type="SUPFAM" id="SSF47384">
    <property type="entry name" value="Homodimeric domain of signal transducing histidine kinase"/>
    <property type="match status" value="1"/>
</dbReference>
<evidence type="ECO:0000313" key="13">
    <source>
        <dbReference type="Proteomes" id="UP000430692"/>
    </source>
</evidence>
<accession>A0A6I4W276</accession>
<keyword evidence="6" id="KW-0547">Nucleotide-binding</keyword>
<dbReference type="Proteomes" id="UP000430692">
    <property type="component" value="Unassembled WGS sequence"/>
</dbReference>
<dbReference type="PANTHER" id="PTHR45453">
    <property type="entry name" value="PHOSPHATE REGULON SENSOR PROTEIN PHOR"/>
    <property type="match status" value="1"/>
</dbReference>
<keyword evidence="7 12" id="KW-0418">Kinase</keyword>
<comment type="subcellular location">
    <subcellularLocation>
        <location evidence="2">Cell membrane</location>
        <topology evidence="2">Multi-pass membrane protein</topology>
    </subcellularLocation>
</comment>
<dbReference type="GO" id="GO:0016036">
    <property type="term" value="P:cellular response to phosphate starvation"/>
    <property type="evidence" value="ECO:0007669"/>
    <property type="project" value="TreeGrafter"/>
</dbReference>
<dbReference type="PANTHER" id="PTHR45453:SF1">
    <property type="entry name" value="PHOSPHATE REGULON SENSOR PROTEIN PHOR"/>
    <property type="match status" value="1"/>
</dbReference>
<dbReference type="Pfam" id="PF00512">
    <property type="entry name" value="HisKA"/>
    <property type="match status" value="1"/>
</dbReference>
<dbReference type="Pfam" id="PF02518">
    <property type="entry name" value="HATPase_c"/>
    <property type="match status" value="1"/>
</dbReference>
<evidence type="ECO:0000256" key="6">
    <source>
        <dbReference type="ARBA" id="ARBA00022741"/>
    </source>
</evidence>
<sequence length="289" mass="33203">MSSPVFYYLNWIDQLSQGNYNVPETSKARNIQIPGLFDELSTKIEKLTNRLKENELERKKLEKTRRDWTSGVTHDLKTPLSYIQGYSTMLLSDEHQWTFEEKKKFITIIQEKANHMNHLIDDLNDAFRFESNTIQRRIKQLDVVSLVKKIVKDVSKQPAARSKQFRFVSDEETIFYRLDEKLIKRSLVNLLMNAILHNPPNTNITVTVQMNTMLSITISDNGNGMNDEEKNNIFQRYYRGISTSAPIGGTGLGMAIAKQFITAHQGTIHVQSSLGKGTTIVIHLPKQDD</sequence>
<dbReference type="AlphaFoldDB" id="A0A6I4W276"/>
<dbReference type="InterPro" id="IPR005467">
    <property type="entry name" value="His_kinase_dom"/>
</dbReference>
<protein>
    <recommendedName>
        <fullName evidence="3">histidine kinase</fullName>
        <ecNumber evidence="3">2.7.13.3</ecNumber>
    </recommendedName>
</protein>
<dbReference type="PRINTS" id="PR00344">
    <property type="entry name" value="BCTRLSENSOR"/>
</dbReference>
<evidence type="ECO:0000256" key="4">
    <source>
        <dbReference type="ARBA" id="ARBA00022553"/>
    </source>
</evidence>
<keyword evidence="5" id="KW-0808">Transferase</keyword>
<evidence type="ECO:0000256" key="2">
    <source>
        <dbReference type="ARBA" id="ARBA00004651"/>
    </source>
</evidence>
<evidence type="ECO:0000256" key="3">
    <source>
        <dbReference type="ARBA" id="ARBA00012438"/>
    </source>
</evidence>
<dbReference type="GO" id="GO:0005524">
    <property type="term" value="F:ATP binding"/>
    <property type="evidence" value="ECO:0007669"/>
    <property type="project" value="UniProtKB-KW"/>
</dbReference>
<dbReference type="GO" id="GO:0004721">
    <property type="term" value="F:phosphoprotein phosphatase activity"/>
    <property type="evidence" value="ECO:0007669"/>
    <property type="project" value="TreeGrafter"/>
</dbReference>
<dbReference type="CDD" id="cd00082">
    <property type="entry name" value="HisKA"/>
    <property type="match status" value="1"/>
</dbReference>
<dbReference type="SMART" id="SM00387">
    <property type="entry name" value="HATPase_c"/>
    <property type="match status" value="1"/>
</dbReference>
<evidence type="ECO:0000256" key="5">
    <source>
        <dbReference type="ARBA" id="ARBA00022679"/>
    </source>
</evidence>
<dbReference type="InterPro" id="IPR003661">
    <property type="entry name" value="HisK_dim/P_dom"/>
</dbReference>
<dbReference type="EC" id="2.7.13.3" evidence="3"/>
<keyword evidence="13" id="KW-1185">Reference proteome</keyword>
<evidence type="ECO:0000256" key="9">
    <source>
        <dbReference type="ARBA" id="ARBA00023012"/>
    </source>
</evidence>
<dbReference type="InterPro" id="IPR050351">
    <property type="entry name" value="BphY/WalK/GraS-like"/>
</dbReference>
<keyword evidence="10" id="KW-0175">Coiled coil</keyword>
<evidence type="ECO:0000256" key="10">
    <source>
        <dbReference type="SAM" id="Coils"/>
    </source>
</evidence>